<dbReference type="STRING" id="1159016.SAMN02927937_00200"/>
<dbReference type="AlphaFoldDB" id="A0A1H6JBE7"/>
<evidence type="ECO:0000313" key="3">
    <source>
        <dbReference type="Proteomes" id="UP000199634"/>
    </source>
</evidence>
<reference evidence="2 3" key="1">
    <citation type="submission" date="2016-10" db="EMBL/GenBank/DDBJ databases">
        <authorList>
            <person name="de Groot N.N."/>
        </authorList>
    </citation>
    <scope>NUCLEOTIDE SEQUENCE [LARGE SCALE GENOMIC DNA]</scope>
    <source>
        <strain evidence="2 3">CGMCC 1.10825</strain>
    </source>
</reference>
<gene>
    <name evidence="2" type="ORF">SAMN02927937_00200</name>
</gene>
<dbReference type="Proteomes" id="UP000199634">
    <property type="component" value="Unassembled WGS sequence"/>
</dbReference>
<organism evidence="2 3">
    <name type="scientific">Paenimyroides marinum</name>
    <dbReference type="NCBI Taxonomy" id="1159016"/>
    <lineage>
        <taxon>Bacteria</taxon>
        <taxon>Pseudomonadati</taxon>
        <taxon>Bacteroidota</taxon>
        <taxon>Flavobacteriia</taxon>
        <taxon>Flavobacteriales</taxon>
        <taxon>Flavobacteriaceae</taxon>
        <taxon>Paenimyroides</taxon>
    </lineage>
</organism>
<protein>
    <recommendedName>
        <fullName evidence="4">DUF4919 domain-containing protein</fullName>
    </recommendedName>
</protein>
<dbReference type="EMBL" id="FNXE01000002">
    <property type="protein sequence ID" value="SEH56348.1"/>
    <property type="molecule type" value="Genomic_DNA"/>
</dbReference>
<evidence type="ECO:0000256" key="1">
    <source>
        <dbReference type="SAM" id="SignalP"/>
    </source>
</evidence>
<dbReference type="Pfam" id="PF16266">
    <property type="entry name" value="DUF4919"/>
    <property type="match status" value="1"/>
</dbReference>
<feature type="signal peptide" evidence="1">
    <location>
        <begin position="1"/>
        <end position="17"/>
    </location>
</feature>
<dbReference type="OrthoDB" id="686440at2"/>
<sequence>MKIITLAFLIFSLNVFSQQSPNTKKVDYKSIEKEIKNKDSEFYFQNLKKRFVELDTTLTTTHLHHLYYGSSLMNDFKVHNRHTLDEKILKYYQSENISDEQWNEIITYNENLIAKELFIDFEAFDILLTAYHITNNLDKYNKLGALYDKLLGALLETGNGLTQETAMDVISTTHEYYIMQTLDLNVSGQSLLTDNEGRSYDFLAVKYTDDDKEETENADRLEGLYFDVTRLFELYAERFK</sequence>
<keyword evidence="1" id="KW-0732">Signal</keyword>
<accession>A0A1H6JBE7</accession>
<evidence type="ECO:0000313" key="2">
    <source>
        <dbReference type="EMBL" id="SEH56348.1"/>
    </source>
</evidence>
<feature type="chain" id="PRO_5011581985" description="DUF4919 domain-containing protein" evidence="1">
    <location>
        <begin position="18"/>
        <end position="240"/>
    </location>
</feature>
<proteinExistence type="predicted"/>
<dbReference type="RefSeq" id="WP_091095416.1">
    <property type="nucleotide sequence ID" value="NZ_FNXE01000002.1"/>
</dbReference>
<keyword evidence="3" id="KW-1185">Reference proteome</keyword>
<evidence type="ECO:0008006" key="4">
    <source>
        <dbReference type="Google" id="ProtNLM"/>
    </source>
</evidence>
<dbReference type="InterPro" id="IPR032578">
    <property type="entry name" value="DUF4919"/>
</dbReference>
<name>A0A1H6JBE7_9FLAO</name>